<dbReference type="InterPro" id="IPR014756">
    <property type="entry name" value="Ig_E-set"/>
</dbReference>
<reference evidence="4 5" key="1">
    <citation type="submission" date="2017-09" db="EMBL/GenBank/DDBJ databases">
        <title>Depth-based differentiation of microbial function through sediment-hosted aquifers and enrichment of novel symbionts in the deep terrestrial subsurface.</title>
        <authorList>
            <person name="Probst A.J."/>
            <person name="Ladd B."/>
            <person name="Jarett J.K."/>
            <person name="Geller-Mcgrath D.E."/>
            <person name="Sieber C.M."/>
            <person name="Emerson J.B."/>
            <person name="Anantharaman K."/>
            <person name="Thomas B.C."/>
            <person name="Malmstrom R."/>
            <person name="Stieglmeier M."/>
            <person name="Klingl A."/>
            <person name="Woyke T."/>
            <person name="Ryan C.M."/>
            <person name="Banfield J.F."/>
        </authorList>
    </citation>
    <scope>NUCLEOTIDE SEQUENCE [LARGE SCALE GENOMIC DNA]</scope>
    <source>
        <strain evidence="4">CG23_combo_of_CG06-09_8_20_14_all_40_13</strain>
    </source>
</reference>
<evidence type="ECO:0000256" key="2">
    <source>
        <dbReference type="SAM" id="Phobius"/>
    </source>
</evidence>
<dbReference type="EMBL" id="PCRM01000016">
    <property type="protein sequence ID" value="PIP21805.1"/>
    <property type="molecule type" value="Genomic_DNA"/>
</dbReference>
<evidence type="ECO:0000259" key="3">
    <source>
        <dbReference type="Pfam" id="PF17936"/>
    </source>
</evidence>
<feature type="transmembrane region" description="Helical" evidence="2">
    <location>
        <begin position="7"/>
        <end position="27"/>
    </location>
</feature>
<dbReference type="Pfam" id="PF17936">
    <property type="entry name" value="Big_6"/>
    <property type="match status" value="1"/>
</dbReference>
<dbReference type="Gene3D" id="2.60.40.650">
    <property type="match status" value="1"/>
</dbReference>
<gene>
    <name evidence="4" type="ORF">COX39_00935</name>
</gene>
<comment type="caution">
    <text evidence="4">The sequence shown here is derived from an EMBL/GenBank/DDBJ whole genome shotgun (WGS) entry which is preliminary data.</text>
</comment>
<evidence type="ECO:0000313" key="5">
    <source>
        <dbReference type="Proteomes" id="UP000231567"/>
    </source>
</evidence>
<dbReference type="SUPFAM" id="SSF81296">
    <property type="entry name" value="E set domains"/>
    <property type="match status" value="1"/>
</dbReference>
<name>A0A2G9YRD6_9BACT</name>
<dbReference type="InterPro" id="IPR013783">
    <property type="entry name" value="Ig-like_fold"/>
</dbReference>
<feature type="domain" description="Bacterial Ig" evidence="3">
    <location>
        <begin position="533"/>
        <end position="604"/>
    </location>
</feature>
<sequence>MRKLKIFLIYVTVFILVLQTSLIIGFLRPEKARAASVGNFYPTAGIDKTSGTYNLTSSDLNKLVATDGQYYDSGGNWPKNTSSFNESEYIEFVFSPALAGGAVVNSVNLTQVYKNTTANFLTAAKIKVYTGSTFIGEIAISAPSSDEPEVTSTVDLKTDFSIDTAAEVNSLKVRFLAYVSGNNNIKSKHDLVRLTVNSNQSPTAPVLSLPVDGALTNNSTPLFEWSASTDPDGDVVTYTLQVDNNADFSLPEVDADYFSPTFYSPISDLADGTYYWRARSRDDSSPPAYSSWSDVWSLTIDTDAISSVINFPASDTAYNSTSWQNIAGIASDNSGSGVQKVEVAIYDQTADLWWQEGDSWISSATAIWNEASDTESWTLAFPNENLTDGHIYNVLSQATDNADNTQESVTEVANVLYDITLPVETLILNSGAVYTTSPTVSTTITNNADVTGWLLSETQSTPPTDPTWQLSQPATFVLSAGDGEKIVYLWLKDAAGNLNVEIISDSIFLDTTSVSNVGTIISSPDGQTLKEGAGFILSGVTEPYATVTITIFSDPIVKTVLADNSGFWSLIFDPSVEIISAGEHTIQIVITDKAGNKSGAFKIATFTIIAPTVITTAAAVPAAPASPVVARQPAQITAVPSTTVAPTPQPESKIESSTPQPPSEEGKIKAEETTATRDWNRVWVTIALIIIAIGALTAGYYSYKWWTKGKKPPTPPSVPPTTRW</sequence>
<dbReference type="InterPro" id="IPR041498">
    <property type="entry name" value="Big_6"/>
</dbReference>
<keyword evidence="2" id="KW-0472">Membrane</keyword>
<feature type="region of interest" description="Disordered" evidence="1">
    <location>
        <begin position="639"/>
        <end position="672"/>
    </location>
</feature>
<feature type="transmembrane region" description="Helical" evidence="2">
    <location>
        <begin position="682"/>
        <end position="703"/>
    </location>
</feature>
<proteinExistence type="predicted"/>
<accession>A0A2G9YRD6</accession>
<evidence type="ECO:0000256" key="1">
    <source>
        <dbReference type="SAM" id="MobiDB-lite"/>
    </source>
</evidence>
<organism evidence="4 5">
    <name type="scientific">Candidatus Nealsonbacteria bacterium CG23_combo_of_CG06-09_8_20_14_all_40_13</name>
    <dbReference type="NCBI Taxonomy" id="1974724"/>
    <lineage>
        <taxon>Bacteria</taxon>
        <taxon>Candidatus Nealsoniibacteriota</taxon>
    </lineage>
</organism>
<evidence type="ECO:0000313" key="4">
    <source>
        <dbReference type="EMBL" id="PIP21805.1"/>
    </source>
</evidence>
<dbReference type="Proteomes" id="UP000231567">
    <property type="component" value="Unassembled WGS sequence"/>
</dbReference>
<keyword evidence="2" id="KW-1133">Transmembrane helix</keyword>
<keyword evidence="2" id="KW-0812">Transmembrane</keyword>
<protein>
    <recommendedName>
        <fullName evidence="3">Bacterial Ig domain-containing protein</fullName>
    </recommendedName>
</protein>
<dbReference type="AlphaFoldDB" id="A0A2G9YRD6"/>
<dbReference type="Gene3D" id="2.60.40.10">
    <property type="entry name" value="Immunoglobulins"/>
    <property type="match status" value="2"/>
</dbReference>